<dbReference type="SUPFAM" id="SSF81606">
    <property type="entry name" value="PP2C-like"/>
    <property type="match status" value="1"/>
</dbReference>
<accession>D7FSZ0</accession>
<evidence type="ECO:0000313" key="2">
    <source>
        <dbReference type="EMBL" id="CBJ31281.1"/>
    </source>
</evidence>
<dbReference type="InterPro" id="IPR036457">
    <property type="entry name" value="PPM-type-like_dom_sf"/>
</dbReference>
<dbReference type="PANTHER" id="PTHR47992">
    <property type="entry name" value="PROTEIN PHOSPHATASE"/>
    <property type="match status" value="1"/>
</dbReference>
<dbReference type="Gene3D" id="3.60.40.10">
    <property type="entry name" value="PPM-type phosphatase domain"/>
    <property type="match status" value="1"/>
</dbReference>
<dbReference type="Proteomes" id="UP000002630">
    <property type="component" value="Linkage Group LG30"/>
</dbReference>
<dbReference type="OrthoDB" id="10264738at2759"/>
<dbReference type="InParanoid" id="D7FSZ0"/>
<dbReference type="InterPro" id="IPR015655">
    <property type="entry name" value="PP2C"/>
</dbReference>
<dbReference type="AlphaFoldDB" id="D7FSZ0"/>
<name>D7FSZ0_ECTSI</name>
<dbReference type="Pfam" id="PF00481">
    <property type="entry name" value="PP2C"/>
    <property type="match status" value="2"/>
</dbReference>
<feature type="domain" description="PPM-type phosphatase" evidence="1">
    <location>
        <begin position="6"/>
        <end position="316"/>
    </location>
</feature>
<evidence type="ECO:0000313" key="3">
    <source>
        <dbReference type="Proteomes" id="UP000002630"/>
    </source>
</evidence>
<dbReference type="eggNOG" id="KOG0698">
    <property type="taxonomic scope" value="Eukaryota"/>
</dbReference>
<keyword evidence="3" id="KW-1185">Reference proteome</keyword>
<dbReference type="OMA" id="HSYIKTC"/>
<organism evidence="2 3">
    <name type="scientific">Ectocarpus siliculosus</name>
    <name type="common">Brown alga</name>
    <name type="synonym">Conferva siliculosa</name>
    <dbReference type="NCBI Taxonomy" id="2880"/>
    <lineage>
        <taxon>Eukaryota</taxon>
        <taxon>Sar</taxon>
        <taxon>Stramenopiles</taxon>
        <taxon>Ochrophyta</taxon>
        <taxon>PX clade</taxon>
        <taxon>Phaeophyceae</taxon>
        <taxon>Ectocarpales</taxon>
        <taxon>Ectocarpaceae</taxon>
        <taxon>Ectocarpus</taxon>
    </lineage>
</organism>
<dbReference type="EMBL" id="FN649755">
    <property type="protein sequence ID" value="CBJ31281.1"/>
    <property type="molecule type" value="Genomic_DNA"/>
</dbReference>
<dbReference type="GO" id="GO:0004722">
    <property type="term" value="F:protein serine/threonine phosphatase activity"/>
    <property type="evidence" value="ECO:0007669"/>
    <property type="project" value="InterPro"/>
</dbReference>
<gene>
    <name evidence="2" type="ORF">Esi_0242_0025</name>
</gene>
<dbReference type="STRING" id="2880.D7FSZ0"/>
<evidence type="ECO:0000259" key="1">
    <source>
        <dbReference type="PROSITE" id="PS51746"/>
    </source>
</evidence>
<sequence length="326" mass="34701">MGTKKTYAGFSKKGYAPHNPRKHNQDALIMAEDASTATLFLAVMDGHGEVGEKVAQAFRVGLVPAVLDHPEWETSPEIAVAESISSIERILLADSSIDTSMSGTTLVSVCVRGTKLILTNVGDSRATLGRRRLRGEGGSANDGGGSLVAQALTEDHKPDIPAEKERIVRAGGRVFSIEYSDGVDGPPRVWLADKDTPGLAMSRTLGDTVAHTVGVTSDPDTYRCDLHDQETGVQGRVNNGGGGGGGGDGKDQAAAAVLILATDGLWEFISDQEAVDIAAQCSEPRQAVLALTHEATNRWMKEEQVVDDITVCVAFFKGWREEEEED</sequence>
<reference evidence="2 3" key="1">
    <citation type="journal article" date="2010" name="Nature">
        <title>The Ectocarpus genome and the independent evolution of multicellularity in brown algae.</title>
        <authorList>
            <person name="Cock J.M."/>
            <person name="Sterck L."/>
            <person name="Rouze P."/>
            <person name="Scornet D."/>
            <person name="Allen A.E."/>
            <person name="Amoutzias G."/>
            <person name="Anthouard V."/>
            <person name="Artiguenave F."/>
            <person name="Aury J.M."/>
            <person name="Badger J.H."/>
            <person name="Beszteri B."/>
            <person name="Billiau K."/>
            <person name="Bonnet E."/>
            <person name="Bothwell J.H."/>
            <person name="Bowler C."/>
            <person name="Boyen C."/>
            <person name="Brownlee C."/>
            <person name="Carrano C.J."/>
            <person name="Charrier B."/>
            <person name="Cho G.Y."/>
            <person name="Coelho S.M."/>
            <person name="Collen J."/>
            <person name="Corre E."/>
            <person name="Da Silva C."/>
            <person name="Delage L."/>
            <person name="Delaroque N."/>
            <person name="Dittami S.M."/>
            <person name="Doulbeau S."/>
            <person name="Elias M."/>
            <person name="Farnham G."/>
            <person name="Gachon C.M."/>
            <person name="Gschloessl B."/>
            <person name="Heesch S."/>
            <person name="Jabbari K."/>
            <person name="Jubin C."/>
            <person name="Kawai H."/>
            <person name="Kimura K."/>
            <person name="Kloareg B."/>
            <person name="Kupper F.C."/>
            <person name="Lang D."/>
            <person name="Le Bail A."/>
            <person name="Leblanc C."/>
            <person name="Lerouge P."/>
            <person name="Lohr M."/>
            <person name="Lopez P.J."/>
            <person name="Martens C."/>
            <person name="Maumus F."/>
            <person name="Michel G."/>
            <person name="Miranda-Saavedra D."/>
            <person name="Morales J."/>
            <person name="Moreau H."/>
            <person name="Motomura T."/>
            <person name="Nagasato C."/>
            <person name="Napoli C.A."/>
            <person name="Nelson D.R."/>
            <person name="Nyvall-Collen P."/>
            <person name="Peters A.F."/>
            <person name="Pommier C."/>
            <person name="Potin P."/>
            <person name="Poulain J."/>
            <person name="Quesneville H."/>
            <person name="Read B."/>
            <person name="Rensing S.A."/>
            <person name="Ritter A."/>
            <person name="Rousvoal S."/>
            <person name="Samanta M."/>
            <person name="Samson G."/>
            <person name="Schroeder D.C."/>
            <person name="Segurens B."/>
            <person name="Strittmatter M."/>
            <person name="Tonon T."/>
            <person name="Tregear J.W."/>
            <person name="Valentin K."/>
            <person name="von Dassow P."/>
            <person name="Yamagishi T."/>
            <person name="Van de Peer Y."/>
            <person name="Wincker P."/>
        </authorList>
    </citation>
    <scope>NUCLEOTIDE SEQUENCE [LARGE SCALE GENOMIC DNA]</scope>
    <source>
        <strain evidence="3">Ec32 / CCAP1310/4</strain>
    </source>
</reference>
<dbReference type="SMART" id="SM00332">
    <property type="entry name" value="PP2Cc"/>
    <property type="match status" value="1"/>
</dbReference>
<protein>
    <recommendedName>
        <fullName evidence="1">PPM-type phosphatase domain-containing protein</fullName>
    </recommendedName>
</protein>
<proteinExistence type="predicted"/>
<dbReference type="PROSITE" id="PS51746">
    <property type="entry name" value="PPM_2"/>
    <property type="match status" value="1"/>
</dbReference>
<dbReference type="CDD" id="cd00143">
    <property type="entry name" value="PP2Cc"/>
    <property type="match status" value="1"/>
</dbReference>
<dbReference type="EMBL" id="FN648423">
    <property type="protein sequence ID" value="CBJ31281.1"/>
    <property type="molecule type" value="Genomic_DNA"/>
</dbReference>
<dbReference type="InterPro" id="IPR001932">
    <property type="entry name" value="PPM-type_phosphatase-like_dom"/>
</dbReference>